<sequence>MPAAPPDAVRAAMHGARAPAQAAAQRWRMAAEYRALEAAFADCRTDAAEPAADRAARLLEDGGWAAALLAPLVAALTADPFFEPPFRISRDRMRTAAVLFESPAAVLTASVLDAAELAAMVPSATFVFPGMVSVTRYVRAGGAVLRRWRTDPITPGFHAAAARPAVSLAPLALADGDVQRVDGRTHAQLLSGATADVVTLVFTIRSGAAPLMREHRVADGMLARVASADDRPSRAEMLLAYLRLEGRADAGAQFAEASHDPAFQLRWAAIREWLSLDARAALPRLEEMAAEDPNGEIRAAAATTLPRVRRRIAEAECRG</sequence>
<dbReference type="EMBL" id="JBHTJG010000001">
    <property type="protein sequence ID" value="MFD0945122.1"/>
    <property type="molecule type" value="Genomic_DNA"/>
</dbReference>
<comment type="caution">
    <text evidence="1">The sequence shown here is derived from an EMBL/GenBank/DDBJ whole genome shotgun (WGS) entry which is preliminary data.</text>
</comment>
<gene>
    <name evidence="1" type="ORF">ACFQ1E_02095</name>
</gene>
<evidence type="ECO:0008006" key="3">
    <source>
        <dbReference type="Google" id="ProtNLM"/>
    </source>
</evidence>
<keyword evidence="2" id="KW-1185">Reference proteome</keyword>
<accession>A0ABW3H2P5</accession>
<evidence type="ECO:0000313" key="2">
    <source>
        <dbReference type="Proteomes" id="UP001596977"/>
    </source>
</evidence>
<proteinExistence type="predicted"/>
<evidence type="ECO:0000313" key="1">
    <source>
        <dbReference type="EMBL" id="MFD0945122.1"/>
    </source>
</evidence>
<organism evidence="1 2">
    <name type="scientific">Sphingomonas canadensis</name>
    <dbReference type="NCBI Taxonomy" id="1219257"/>
    <lineage>
        <taxon>Bacteria</taxon>
        <taxon>Pseudomonadati</taxon>
        <taxon>Pseudomonadota</taxon>
        <taxon>Alphaproteobacteria</taxon>
        <taxon>Sphingomonadales</taxon>
        <taxon>Sphingomonadaceae</taxon>
        <taxon>Sphingomonas</taxon>
    </lineage>
</organism>
<protein>
    <recommendedName>
        <fullName evidence="3">HEAT repeat domain-containing protein</fullName>
    </recommendedName>
</protein>
<reference evidence="2" key="1">
    <citation type="journal article" date="2019" name="Int. J. Syst. Evol. Microbiol.">
        <title>The Global Catalogue of Microorganisms (GCM) 10K type strain sequencing project: providing services to taxonomists for standard genome sequencing and annotation.</title>
        <authorList>
            <consortium name="The Broad Institute Genomics Platform"/>
            <consortium name="The Broad Institute Genome Sequencing Center for Infectious Disease"/>
            <person name="Wu L."/>
            <person name="Ma J."/>
        </authorList>
    </citation>
    <scope>NUCLEOTIDE SEQUENCE [LARGE SCALE GENOMIC DNA]</scope>
    <source>
        <strain evidence="2">CCUG 62982</strain>
    </source>
</reference>
<name>A0ABW3H2P5_9SPHN</name>
<dbReference type="Proteomes" id="UP001596977">
    <property type="component" value="Unassembled WGS sequence"/>
</dbReference>